<evidence type="ECO:0000313" key="2">
    <source>
        <dbReference type="Proteomes" id="UP001056120"/>
    </source>
</evidence>
<sequence>MYFAAFWHGEEASWCEGVVREATGVEKTDDGGFTGKVPLRFKIRFKVCEDYHSFLSLVDEDGDLEGKNRLACCLFFLFLSVLLKERFCWNRLVLQFLLVAWNLLVFAGIAQLFFLLESASLVIQYSVLATMLLVS</sequence>
<accession>A0ACB9JNZ7</accession>
<reference evidence="2" key="1">
    <citation type="journal article" date="2022" name="Mol. Ecol. Resour.">
        <title>The genomes of chicory, endive, great burdock and yacon provide insights into Asteraceae palaeo-polyploidization history and plant inulin production.</title>
        <authorList>
            <person name="Fan W."/>
            <person name="Wang S."/>
            <person name="Wang H."/>
            <person name="Wang A."/>
            <person name="Jiang F."/>
            <person name="Liu H."/>
            <person name="Zhao H."/>
            <person name="Xu D."/>
            <person name="Zhang Y."/>
        </authorList>
    </citation>
    <scope>NUCLEOTIDE SEQUENCE [LARGE SCALE GENOMIC DNA]</scope>
    <source>
        <strain evidence="2">cv. Yunnan</strain>
    </source>
</reference>
<dbReference type="Proteomes" id="UP001056120">
    <property type="component" value="Linkage Group LG03"/>
</dbReference>
<dbReference type="EMBL" id="CM042020">
    <property type="protein sequence ID" value="KAI3821007.1"/>
    <property type="molecule type" value="Genomic_DNA"/>
</dbReference>
<reference evidence="1 2" key="2">
    <citation type="journal article" date="2022" name="Mol. Ecol. Resour.">
        <title>The genomes of chicory, endive, great burdock and yacon provide insights into Asteraceae paleo-polyploidization history and plant inulin production.</title>
        <authorList>
            <person name="Fan W."/>
            <person name="Wang S."/>
            <person name="Wang H."/>
            <person name="Wang A."/>
            <person name="Jiang F."/>
            <person name="Liu H."/>
            <person name="Zhao H."/>
            <person name="Xu D."/>
            <person name="Zhang Y."/>
        </authorList>
    </citation>
    <scope>NUCLEOTIDE SEQUENCE [LARGE SCALE GENOMIC DNA]</scope>
    <source>
        <strain evidence="2">cv. Yunnan</strain>
        <tissue evidence="1">Leaves</tissue>
    </source>
</reference>
<gene>
    <name evidence="1" type="ORF">L1987_08563</name>
</gene>
<evidence type="ECO:0000313" key="1">
    <source>
        <dbReference type="EMBL" id="KAI3821007.1"/>
    </source>
</evidence>
<proteinExistence type="predicted"/>
<keyword evidence="2" id="KW-1185">Reference proteome</keyword>
<protein>
    <submittedName>
        <fullName evidence="1">Uncharacterized protein</fullName>
    </submittedName>
</protein>
<name>A0ACB9JNZ7_9ASTR</name>
<organism evidence="1 2">
    <name type="scientific">Smallanthus sonchifolius</name>
    <dbReference type="NCBI Taxonomy" id="185202"/>
    <lineage>
        <taxon>Eukaryota</taxon>
        <taxon>Viridiplantae</taxon>
        <taxon>Streptophyta</taxon>
        <taxon>Embryophyta</taxon>
        <taxon>Tracheophyta</taxon>
        <taxon>Spermatophyta</taxon>
        <taxon>Magnoliopsida</taxon>
        <taxon>eudicotyledons</taxon>
        <taxon>Gunneridae</taxon>
        <taxon>Pentapetalae</taxon>
        <taxon>asterids</taxon>
        <taxon>campanulids</taxon>
        <taxon>Asterales</taxon>
        <taxon>Asteraceae</taxon>
        <taxon>Asteroideae</taxon>
        <taxon>Heliantheae alliance</taxon>
        <taxon>Millerieae</taxon>
        <taxon>Smallanthus</taxon>
    </lineage>
</organism>
<comment type="caution">
    <text evidence="1">The sequence shown here is derived from an EMBL/GenBank/DDBJ whole genome shotgun (WGS) entry which is preliminary data.</text>
</comment>